<dbReference type="GeneTree" id="ENSGT01000000217257"/>
<dbReference type="PANTHER" id="PTHR47901:SF3">
    <property type="entry name" value="CASPASE-1"/>
    <property type="match status" value="1"/>
</dbReference>
<dbReference type="OMA" id="CEKEMVT"/>
<dbReference type="InterPro" id="IPR002398">
    <property type="entry name" value="Pept_C14"/>
</dbReference>
<reference evidence="3" key="1">
    <citation type="journal article" date="2006" name="Science">
        <title>Ancient noncoding elements conserved in the human genome.</title>
        <authorList>
            <person name="Venkatesh B."/>
            <person name="Kirkness E.F."/>
            <person name="Loh Y.H."/>
            <person name="Halpern A.L."/>
            <person name="Lee A.P."/>
            <person name="Johnson J."/>
            <person name="Dandona N."/>
            <person name="Viswanathan L.D."/>
            <person name="Tay A."/>
            <person name="Venter J.C."/>
            <person name="Strausberg R.L."/>
            <person name="Brenner S."/>
        </authorList>
    </citation>
    <scope>NUCLEOTIDE SEQUENCE [LARGE SCALE GENOMIC DNA]</scope>
</reference>
<feature type="domain" description="CARD" evidence="1">
    <location>
        <begin position="1"/>
        <end position="91"/>
    </location>
</feature>
<dbReference type="PROSITE" id="PS50209">
    <property type="entry name" value="CARD"/>
    <property type="match status" value="1"/>
</dbReference>
<dbReference type="PANTHER" id="PTHR47901">
    <property type="entry name" value="CASPASE RECRUITMENT DOMAIN-CONTAINING PROTEIN 18"/>
    <property type="match status" value="1"/>
</dbReference>
<evidence type="ECO:0000259" key="1">
    <source>
        <dbReference type="PROSITE" id="PS50209"/>
    </source>
</evidence>
<sequence length="106" mass="11800">MAAFMLKRLRGDLIKGLSKGVINDLVDKMLDHEVINNSEKEDILEANSRTGDQARSLLDTIKRKGARASQKFIEALKESDNELATNLRLDCPAGKASTENPVYVRE</sequence>
<dbReference type="InParanoid" id="A0A4W3I8X0"/>
<dbReference type="Ensembl" id="ENSCMIT00000025615.1">
    <property type="protein sequence ID" value="ENSCMIP00000025202.1"/>
    <property type="gene ID" value="ENSCMIG00000011088.1"/>
</dbReference>
<dbReference type="InterPro" id="IPR011029">
    <property type="entry name" value="DEATH-like_dom_sf"/>
</dbReference>
<dbReference type="GO" id="GO:0050727">
    <property type="term" value="P:regulation of inflammatory response"/>
    <property type="evidence" value="ECO:0007669"/>
    <property type="project" value="TreeGrafter"/>
</dbReference>
<dbReference type="SMART" id="SM00114">
    <property type="entry name" value="CARD"/>
    <property type="match status" value="1"/>
</dbReference>
<dbReference type="Proteomes" id="UP000314986">
    <property type="component" value="Unassembled WGS sequence"/>
</dbReference>
<dbReference type="SUPFAM" id="SSF47986">
    <property type="entry name" value="DEATH domain"/>
    <property type="match status" value="1"/>
</dbReference>
<dbReference type="Gene3D" id="1.10.533.10">
    <property type="entry name" value="Death Domain, Fas"/>
    <property type="match status" value="1"/>
</dbReference>
<reference evidence="2" key="4">
    <citation type="submission" date="2025-08" db="UniProtKB">
        <authorList>
            <consortium name="Ensembl"/>
        </authorList>
    </citation>
    <scope>IDENTIFICATION</scope>
</reference>
<organism evidence="2 3">
    <name type="scientific">Callorhinchus milii</name>
    <name type="common">Ghost shark</name>
    <dbReference type="NCBI Taxonomy" id="7868"/>
    <lineage>
        <taxon>Eukaryota</taxon>
        <taxon>Metazoa</taxon>
        <taxon>Chordata</taxon>
        <taxon>Craniata</taxon>
        <taxon>Vertebrata</taxon>
        <taxon>Chondrichthyes</taxon>
        <taxon>Holocephali</taxon>
        <taxon>Chimaeriformes</taxon>
        <taxon>Callorhinchidae</taxon>
        <taxon>Callorhinchus</taxon>
    </lineage>
</organism>
<dbReference type="GO" id="GO:0072557">
    <property type="term" value="C:IPAF inflammasome complex"/>
    <property type="evidence" value="ECO:0007669"/>
    <property type="project" value="TreeGrafter"/>
</dbReference>
<name>A0A4W3I8X0_CALMI</name>
<reference evidence="3" key="3">
    <citation type="journal article" date="2014" name="Nature">
        <title>Elephant shark genome provides unique insights into gnathostome evolution.</title>
        <authorList>
            <consortium name="International Elephant Shark Genome Sequencing Consortium"/>
            <person name="Venkatesh B."/>
            <person name="Lee A.P."/>
            <person name="Ravi V."/>
            <person name="Maurya A.K."/>
            <person name="Lian M.M."/>
            <person name="Swann J.B."/>
            <person name="Ohta Y."/>
            <person name="Flajnik M.F."/>
            <person name="Sutoh Y."/>
            <person name="Kasahara M."/>
            <person name="Hoon S."/>
            <person name="Gangu V."/>
            <person name="Roy S.W."/>
            <person name="Irimia M."/>
            <person name="Korzh V."/>
            <person name="Kondrychyn I."/>
            <person name="Lim Z.W."/>
            <person name="Tay B.H."/>
            <person name="Tohari S."/>
            <person name="Kong K.W."/>
            <person name="Ho S."/>
            <person name="Lorente-Galdos B."/>
            <person name="Quilez J."/>
            <person name="Marques-Bonet T."/>
            <person name="Raney B.J."/>
            <person name="Ingham P.W."/>
            <person name="Tay A."/>
            <person name="Hillier L.W."/>
            <person name="Minx P."/>
            <person name="Boehm T."/>
            <person name="Wilson R.K."/>
            <person name="Brenner S."/>
            <person name="Warren W.C."/>
        </authorList>
    </citation>
    <scope>NUCLEOTIDE SEQUENCE [LARGE SCALE GENOMIC DNA]</scope>
</reference>
<dbReference type="AlphaFoldDB" id="A0A4W3I8X0"/>
<dbReference type="GO" id="GO:0042981">
    <property type="term" value="P:regulation of apoptotic process"/>
    <property type="evidence" value="ECO:0007669"/>
    <property type="project" value="InterPro"/>
</dbReference>
<dbReference type="InterPro" id="IPR001315">
    <property type="entry name" value="CARD"/>
</dbReference>
<dbReference type="GO" id="GO:0097169">
    <property type="term" value="C:AIM2 inflammasome complex"/>
    <property type="evidence" value="ECO:0007669"/>
    <property type="project" value="TreeGrafter"/>
</dbReference>
<evidence type="ECO:0000313" key="2">
    <source>
        <dbReference type="Ensembl" id="ENSCMIP00000025202.1"/>
    </source>
</evidence>
<accession>A0A4W3I8X0</accession>
<dbReference type="Pfam" id="PF00619">
    <property type="entry name" value="CARD"/>
    <property type="match status" value="1"/>
</dbReference>
<dbReference type="GO" id="GO:0072559">
    <property type="term" value="C:NLRP3 inflammasome complex"/>
    <property type="evidence" value="ECO:0007669"/>
    <property type="project" value="TreeGrafter"/>
</dbReference>
<dbReference type="STRING" id="7868.ENSCMIP00000025202"/>
<keyword evidence="3" id="KW-1185">Reference proteome</keyword>
<reference evidence="3" key="2">
    <citation type="journal article" date="2007" name="PLoS Biol.">
        <title>Survey sequencing and comparative analysis of the elephant shark (Callorhinchus milii) genome.</title>
        <authorList>
            <person name="Venkatesh B."/>
            <person name="Kirkness E.F."/>
            <person name="Loh Y.H."/>
            <person name="Halpern A.L."/>
            <person name="Lee A.P."/>
            <person name="Johnson J."/>
            <person name="Dandona N."/>
            <person name="Viswanathan L.D."/>
            <person name="Tay A."/>
            <person name="Venter J.C."/>
            <person name="Strausberg R.L."/>
            <person name="Brenner S."/>
        </authorList>
    </citation>
    <scope>NUCLEOTIDE SEQUENCE [LARGE SCALE GENOMIC DNA]</scope>
</reference>
<evidence type="ECO:0000313" key="3">
    <source>
        <dbReference type="Proteomes" id="UP000314986"/>
    </source>
</evidence>
<protein>
    <recommendedName>
        <fullName evidence="1">CARD domain-containing protein</fullName>
    </recommendedName>
</protein>
<dbReference type="GO" id="GO:0004197">
    <property type="term" value="F:cysteine-type endopeptidase activity"/>
    <property type="evidence" value="ECO:0007669"/>
    <property type="project" value="InterPro"/>
</dbReference>
<dbReference type="GO" id="GO:0006508">
    <property type="term" value="P:proteolysis"/>
    <property type="evidence" value="ECO:0007669"/>
    <property type="project" value="InterPro"/>
</dbReference>
<reference evidence="2" key="5">
    <citation type="submission" date="2025-09" db="UniProtKB">
        <authorList>
            <consortium name="Ensembl"/>
        </authorList>
    </citation>
    <scope>IDENTIFICATION</scope>
</reference>
<proteinExistence type="predicted"/>